<reference evidence="2" key="1">
    <citation type="submission" date="2016-10" db="EMBL/GenBank/DDBJ databases">
        <authorList>
            <person name="Varghese N."/>
            <person name="Submissions S."/>
        </authorList>
    </citation>
    <scope>NUCLEOTIDE SEQUENCE [LARGE SCALE GENOMIC DNA]</scope>
    <source>
        <strain evidence="2">OR362-8,ATCC BAA-1266,JCM 13504</strain>
    </source>
</reference>
<dbReference type="STRING" id="1227077.SAMN04515668_4483"/>
<evidence type="ECO:0000313" key="1">
    <source>
        <dbReference type="EMBL" id="SFQ79695.1"/>
    </source>
</evidence>
<sequence>MANECAPPQVIPQLSTYLSGQTMLAAVQAAPPAGCSTTLTGADETNCQIFTTWTQYTASICGALGLAAQIIDREISGGISKEMVLAIEALYDGINGVNTQFLQAIVDINSHTPYEPLPTPDPIPPFPMPTSGSDVEQAVVQTWDMLKPWIEKSMDKLPTGSPWVKVLEGIIDSSDKMLADLQALFAQITGNTNPVASS</sequence>
<dbReference type="AlphaFoldDB" id="A0A1I6BFF3"/>
<accession>A0A1I6BFF3</accession>
<proteinExistence type="predicted"/>
<dbReference type="RefSeq" id="WP_143080352.1">
    <property type="nucleotide sequence ID" value="NZ_FOXS01000008.1"/>
</dbReference>
<gene>
    <name evidence="1" type="ORF">SAMN04515668_4483</name>
</gene>
<organism evidence="1 2">
    <name type="scientific">Hymenobacter arizonensis</name>
    <name type="common">Siccationidurans arizonensis</name>
    <dbReference type="NCBI Taxonomy" id="1227077"/>
    <lineage>
        <taxon>Bacteria</taxon>
        <taxon>Pseudomonadati</taxon>
        <taxon>Bacteroidota</taxon>
        <taxon>Cytophagia</taxon>
        <taxon>Cytophagales</taxon>
        <taxon>Hymenobacteraceae</taxon>
        <taxon>Hymenobacter</taxon>
    </lineage>
</organism>
<evidence type="ECO:0000313" key="2">
    <source>
        <dbReference type="Proteomes" id="UP000199029"/>
    </source>
</evidence>
<protein>
    <submittedName>
        <fullName evidence="1">Uncharacterized protein</fullName>
    </submittedName>
</protein>
<name>A0A1I6BFF3_HYMAR</name>
<dbReference type="EMBL" id="FOXS01000008">
    <property type="protein sequence ID" value="SFQ79695.1"/>
    <property type="molecule type" value="Genomic_DNA"/>
</dbReference>
<keyword evidence="2" id="KW-1185">Reference proteome</keyword>
<dbReference type="Proteomes" id="UP000199029">
    <property type="component" value="Unassembled WGS sequence"/>
</dbReference>